<proteinExistence type="predicted"/>
<dbReference type="InterPro" id="IPR012340">
    <property type="entry name" value="NA-bd_OB-fold"/>
</dbReference>
<evidence type="ECO:0000256" key="2">
    <source>
        <dbReference type="SAM" id="SignalP"/>
    </source>
</evidence>
<feature type="compositionally biased region" description="Polar residues" evidence="1">
    <location>
        <begin position="264"/>
        <end position="277"/>
    </location>
</feature>
<feature type="compositionally biased region" description="Basic residues" evidence="1">
    <location>
        <begin position="291"/>
        <end position="300"/>
    </location>
</feature>
<sequence>MSEFLTMVGTFLVALIVLNNVMDPHHHFSVGINTQPIYRIDVQVFDGNDSAKFVFWDNSCIDLLGRTTSELRQQMIKLGITDPSEYPKCIDDIMGRKFAFRVNWQFDWKQCSVLACLDSKFMVDTLEAELQKLNIGGNSSLTIKDTEDSHDEIQSLSIVDNLFDPVLSITEGVSATSEHDPDEDLSITPTKIAPTTHLPEETIAAQLSSTKRTPKPIIQQNNLAAQVSSTKSAPTPAIQIQTIEEQPAYAKRGPPPSIPEEPEVSQNSSAKTPSTPSIPEETIAAQLSSTKLKKRIKKEK</sequence>
<gene>
    <name evidence="3" type="ORF">A2U01_0000829</name>
</gene>
<feature type="chain" id="PRO_5017199202" evidence="2">
    <location>
        <begin position="22"/>
        <end position="300"/>
    </location>
</feature>
<dbReference type="EMBL" id="LXQA010000643">
    <property type="protein sequence ID" value="MCH80067.1"/>
    <property type="molecule type" value="Genomic_DNA"/>
</dbReference>
<protein>
    <submittedName>
        <fullName evidence="3">Replication protein A1-like protein</fullName>
    </submittedName>
</protein>
<dbReference type="AlphaFoldDB" id="A0A392LYL8"/>
<feature type="region of interest" description="Disordered" evidence="1">
    <location>
        <begin position="244"/>
        <end position="300"/>
    </location>
</feature>
<dbReference type="SUPFAM" id="SSF50249">
    <property type="entry name" value="Nucleic acid-binding proteins"/>
    <property type="match status" value="1"/>
</dbReference>
<comment type="caution">
    <text evidence="3">The sequence shown here is derived from an EMBL/GenBank/DDBJ whole genome shotgun (WGS) entry which is preliminary data.</text>
</comment>
<reference evidence="3 4" key="1">
    <citation type="journal article" date="2018" name="Front. Plant Sci.">
        <title>Red Clover (Trifolium pratense) and Zigzag Clover (T. medium) - A Picture of Genomic Similarities and Differences.</title>
        <authorList>
            <person name="Dluhosova J."/>
            <person name="Istvanek J."/>
            <person name="Nedelnik J."/>
            <person name="Repkova J."/>
        </authorList>
    </citation>
    <scope>NUCLEOTIDE SEQUENCE [LARGE SCALE GENOMIC DNA]</scope>
    <source>
        <strain evidence="4">cv. 10/8</strain>
        <tissue evidence="3">Leaf</tissue>
    </source>
</reference>
<feature type="signal peptide" evidence="2">
    <location>
        <begin position="1"/>
        <end position="21"/>
    </location>
</feature>
<evidence type="ECO:0000256" key="1">
    <source>
        <dbReference type="SAM" id="MobiDB-lite"/>
    </source>
</evidence>
<keyword evidence="2" id="KW-0732">Signal</keyword>
<name>A0A392LYL8_9FABA</name>
<evidence type="ECO:0000313" key="4">
    <source>
        <dbReference type="Proteomes" id="UP000265520"/>
    </source>
</evidence>
<organism evidence="3 4">
    <name type="scientific">Trifolium medium</name>
    <dbReference type="NCBI Taxonomy" id="97028"/>
    <lineage>
        <taxon>Eukaryota</taxon>
        <taxon>Viridiplantae</taxon>
        <taxon>Streptophyta</taxon>
        <taxon>Embryophyta</taxon>
        <taxon>Tracheophyta</taxon>
        <taxon>Spermatophyta</taxon>
        <taxon>Magnoliopsida</taxon>
        <taxon>eudicotyledons</taxon>
        <taxon>Gunneridae</taxon>
        <taxon>Pentapetalae</taxon>
        <taxon>rosids</taxon>
        <taxon>fabids</taxon>
        <taxon>Fabales</taxon>
        <taxon>Fabaceae</taxon>
        <taxon>Papilionoideae</taxon>
        <taxon>50 kb inversion clade</taxon>
        <taxon>NPAAA clade</taxon>
        <taxon>Hologalegina</taxon>
        <taxon>IRL clade</taxon>
        <taxon>Trifolieae</taxon>
        <taxon>Trifolium</taxon>
    </lineage>
</organism>
<dbReference type="Proteomes" id="UP000265520">
    <property type="component" value="Unassembled WGS sequence"/>
</dbReference>
<keyword evidence="4" id="KW-1185">Reference proteome</keyword>
<accession>A0A392LYL8</accession>
<evidence type="ECO:0000313" key="3">
    <source>
        <dbReference type="EMBL" id="MCH80067.1"/>
    </source>
</evidence>
<dbReference type="Gene3D" id="2.40.50.140">
    <property type="entry name" value="Nucleic acid-binding proteins"/>
    <property type="match status" value="1"/>
</dbReference>